<dbReference type="Proteomes" id="UP000265120">
    <property type="component" value="Chromosome 9"/>
</dbReference>
<name>A0A3P8VLD5_CYNSE</name>
<keyword evidence="2" id="KW-1185">Reference proteome</keyword>
<reference evidence="1" key="3">
    <citation type="submission" date="2025-09" db="UniProtKB">
        <authorList>
            <consortium name="Ensembl"/>
        </authorList>
    </citation>
    <scope>IDENTIFICATION</scope>
</reference>
<evidence type="ECO:0000313" key="1">
    <source>
        <dbReference type="Ensembl" id="ENSCSEP00000014041.1"/>
    </source>
</evidence>
<proteinExistence type="predicted"/>
<dbReference type="AlphaFoldDB" id="A0A3P8VLD5"/>
<protein>
    <submittedName>
        <fullName evidence="1">Uncharacterized protein</fullName>
    </submittedName>
</protein>
<reference evidence="1" key="2">
    <citation type="submission" date="2025-08" db="UniProtKB">
        <authorList>
            <consortium name="Ensembl"/>
        </authorList>
    </citation>
    <scope>IDENTIFICATION</scope>
</reference>
<sequence length="54" mass="6050">LPIMPPECGNNALAHNSLVGAAEFVTPHHSQSYCSLFTPDYWAFEWHFIANDTT</sequence>
<evidence type="ECO:0000313" key="2">
    <source>
        <dbReference type="Proteomes" id="UP000265120"/>
    </source>
</evidence>
<dbReference type="Ensembl" id="ENSCSET00000014205.1">
    <property type="protein sequence ID" value="ENSCSEP00000014041.1"/>
    <property type="gene ID" value="ENSCSEG00000009027.1"/>
</dbReference>
<reference evidence="1 2" key="1">
    <citation type="journal article" date="2014" name="Nat. Genet.">
        <title>Whole-genome sequence of a flatfish provides insights into ZW sex chromosome evolution and adaptation to a benthic lifestyle.</title>
        <authorList>
            <person name="Chen S."/>
            <person name="Zhang G."/>
            <person name="Shao C."/>
            <person name="Huang Q."/>
            <person name="Liu G."/>
            <person name="Zhang P."/>
            <person name="Song W."/>
            <person name="An N."/>
            <person name="Chalopin D."/>
            <person name="Volff J.N."/>
            <person name="Hong Y."/>
            <person name="Li Q."/>
            <person name="Sha Z."/>
            <person name="Zhou H."/>
            <person name="Xie M."/>
            <person name="Yu Q."/>
            <person name="Liu Y."/>
            <person name="Xiang H."/>
            <person name="Wang N."/>
            <person name="Wu K."/>
            <person name="Yang C."/>
            <person name="Zhou Q."/>
            <person name="Liao X."/>
            <person name="Yang L."/>
            <person name="Hu Q."/>
            <person name="Zhang J."/>
            <person name="Meng L."/>
            <person name="Jin L."/>
            <person name="Tian Y."/>
            <person name="Lian J."/>
            <person name="Yang J."/>
            <person name="Miao G."/>
            <person name="Liu S."/>
            <person name="Liang Z."/>
            <person name="Yan F."/>
            <person name="Li Y."/>
            <person name="Sun B."/>
            <person name="Zhang H."/>
            <person name="Zhang J."/>
            <person name="Zhu Y."/>
            <person name="Du M."/>
            <person name="Zhao Y."/>
            <person name="Schartl M."/>
            <person name="Tang Q."/>
            <person name="Wang J."/>
        </authorList>
    </citation>
    <scope>NUCLEOTIDE SEQUENCE</scope>
</reference>
<organism evidence="1 2">
    <name type="scientific">Cynoglossus semilaevis</name>
    <name type="common">Tongue sole</name>
    <dbReference type="NCBI Taxonomy" id="244447"/>
    <lineage>
        <taxon>Eukaryota</taxon>
        <taxon>Metazoa</taxon>
        <taxon>Chordata</taxon>
        <taxon>Craniata</taxon>
        <taxon>Vertebrata</taxon>
        <taxon>Euteleostomi</taxon>
        <taxon>Actinopterygii</taxon>
        <taxon>Neopterygii</taxon>
        <taxon>Teleostei</taxon>
        <taxon>Neoteleostei</taxon>
        <taxon>Acanthomorphata</taxon>
        <taxon>Carangaria</taxon>
        <taxon>Pleuronectiformes</taxon>
        <taxon>Pleuronectoidei</taxon>
        <taxon>Cynoglossidae</taxon>
        <taxon>Cynoglossinae</taxon>
        <taxon>Cynoglossus</taxon>
    </lineage>
</organism>
<dbReference type="InParanoid" id="A0A3P8VLD5"/>
<accession>A0A3P8VLD5</accession>